<feature type="domain" description="NADP-dependent oxidoreductase" evidence="7">
    <location>
        <begin position="15"/>
        <end position="258"/>
    </location>
</feature>
<organism evidence="8 9">
    <name type="scientific">Limosilactobacillus pontis</name>
    <dbReference type="NCBI Taxonomy" id="35787"/>
    <lineage>
        <taxon>Bacteria</taxon>
        <taxon>Bacillati</taxon>
        <taxon>Bacillota</taxon>
        <taxon>Bacilli</taxon>
        <taxon>Lactobacillales</taxon>
        <taxon>Lactobacillaceae</taxon>
        <taxon>Limosilactobacillus</taxon>
    </lineage>
</organism>
<dbReference type="Gene3D" id="3.20.20.100">
    <property type="entry name" value="NADP-dependent oxidoreductase domain"/>
    <property type="match status" value="1"/>
</dbReference>
<dbReference type="InterPro" id="IPR023210">
    <property type="entry name" value="NADP_OxRdtase_dom"/>
</dbReference>
<evidence type="ECO:0000259" key="7">
    <source>
        <dbReference type="Pfam" id="PF00248"/>
    </source>
</evidence>
<dbReference type="AlphaFoldDB" id="A0A2J6NL56"/>
<proteinExistence type="inferred from homology"/>
<dbReference type="SUPFAM" id="SSF51430">
    <property type="entry name" value="NAD(P)-linked oxidoreductase"/>
    <property type="match status" value="1"/>
</dbReference>
<feature type="binding site" evidence="5">
    <location>
        <position position="107"/>
    </location>
    <ligand>
        <name>substrate</name>
    </ligand>
</feature>
<protein>
    <submittedName>
        <fullName evidence="8">2,5-diketo-D-gluconic acid reductase</fullName>
    </submittedName>
</protein>
<evidence type="ECO:0000256" key="6">
    <source>
        <dbReference type="PIRSR" id="PIRSR000097-3"/>
    </source>
</evidence>
<dbReference type="PRINTS" id="PR00069">
    <property type="entry name" value="ALDKETRDTASE"/>
</dbReference>
<feature type="active site" description="Proton donor" evidence="4">
    <location>
        <position position="49"/>
    </location>
</feature>
<dbReference type="OrthoDB" id="9804790at2"/>
<feature type="site" description="Lowers pKa of active site Tyr" evidence="6">
    <location>
        <position position="74"/>
    </location>
</feature>
<evidence type="ECO:0000256" key="3">
    <source>
        <dbReference type="ARBA" id="ARBA00023002"/>
    </source>
</evidence>
<dbReference type="PIRSF" id="PIRSF000097">
    <property type="entry name" value="AKR"/>
    <property type="match status" value="1"/>
</dbReference>
<dbReference type="GO" id="GO:0016616">
    <property type="term" value="F:oxidoreductase activity, acting on the CH-OH group of donors, NAD or NADP as acceptor"/>
    <property type="evidence" value="ECO:0007669"/>
    <property type="project" value="UniProtKB-ARBA"/>
</dbReference>
<dbReference type="InterPro" id="IPR036812">
    <property type="entry name" value="NAD(P)_OxRdtase_dom_sf"/>
</dbReference>
<keyword evidence="3" id="KW-0560">Oxidoreductase</keyword>
<dbReference type="Pfam" id="PF00248">
    <property type="entry name" value="Aldo_ket_red"/>
    <property type="match status" value="1"/>
</dbReference>
<dbReference type="Proteomes" id="UP000239920">
    <property type="component" value="Unassembled WGS sequence"/>
</dbReference>
<dbReference type="PROSITE" id="PS00798">
    <property type="entry name" value="ALDOKETO_REDUCTASE_1"/>
    <property type="match status" value="1"/>
</dbReference>
<evidence type="ECO:0000313" key="9">
    <source>
        <dbReference type="Proteomes" id="UP000239920"/>
    </source>
</evidence>
<keyword evidence="2" id="KW-0521">NADP</keyword>
<evidence type="ECO:0000256" key="5">
    <source>
        <dbReference type="PIRSR" id="PIRSR000097-2"/>
    </source>
</evidence>
<dbReference type="CDD" id="cd19133">
    <property type="entry name" value="AKR_AKR5F1"/>
    <property type="match status" value="1"/>
</dbReference>
<dbReference type="FunFam" id="3.20.20.100:FF:000015">
    <property type="entry name" value="Oxidoreductase, aldo/keto reductase family"/>
    <property type="match status" value="1"/>
</dbReference>
<sequence>MQTVKLNNGVTIPQLGFGVFQMDDLDECYQAVTEAIKAGYRLFDTAATYGNEAAVGRAIRESGIPRDQFFVTSKMWIQDYQGTRPQKAIDQSLTELGLDYIDLYLIHMPYGDVFNAWRAMEESYQAGKLRAIGVSNFSPDQVTNLMLFNNIKPAINQLEVNPWNQQQANVLFNQRQNIQVEAWAPFAEGKNQIFTNKTLQQIAQGHHKTTGQVILRWLMQRGIVVIPKSVHQKRIQENIDVFDFSLSETEMQLITKLDQQTSQFFNPHDPEAIETIVNGGRPGANH</sequence>
<comment type="caution">
    <text evidence="8">The sequence shown here is derived from an EMBL/GenBank/DDBJ whole genome shotgun (WGS) entry which is preliminary data.</text>
</comment>
<dbReference type="PANTHER" id="PTHR43827">
    <property type="entry name" value="2,5-DIKETO-D-GLUCONIC ACID REDUCTASE"/>
    <property type="match status" value="1"/>
</dbReference>
<dbReference type="PANTHER" id="PTHR43827:SF3">
    <property type="entry name" value="NADP-DEPENDENT OXIDOREDUCTASE DOMAIN-CONTAINING PROTEIN"/>
    <property type="match status" value="1"/>
</dbReference>
<dbReference type="RefSeq" id="WP_104689180.1">
    <property type="nucleotide sequence ID" value="NZ_JBKTHY010000011.1"/>
</dbReference>
<dbReference type="InterPro" id="IPR018170">
    <property type="entry name" value="Aldo/ket_reductase_CS"/>
</dbReference>
<gene>
    <name evidence="8" type="ORF">CK797_07705</name>
</gene>
<reference evidence="8 9" key="1">
    <citation type="submission" date="2017-09" db="EMBL/GenBank/DDBJ databases">
        <title>Bacterial strain isolated from the female urinary microbiota.</title>
        <authorList>
            <person name="Thomas-White K."/>
            <person name="Kumar N."/>
            <person name="Forster S."/>
            <person name="Putonti C."/>
            <person name="Lawley T."/>
            <person name="Wolfe A.J."/>
        </authorList>
    </citation>
    <scope>NUCLEOTIDE SEQUENCE [LARGE SCALE GENOMIC DNA]</scope>
    <source>
        <strain evidence="8 9">UMB0683</strain>
    </source>
</reference>
<dbReference type="PROSITE" id="PS00063">
    <property type="entry name" value="ALDOKETO_REDUCTASE_3"/>
    <property type="match status" value="1"/>
</dbReference>
<evidence type="ECO:0000313" key="8">
    <source>
        <dbReference type="EMBL" id="PMB82057.1"/>
    </source>
</evidence>
<accession>A0A2J6NL56</accession>
<dbReference type="EMBL" id="PNFV01000010">
    <property type="protein sequence ID" value="PMB82057.1"/>
    <property type="molecule type" value="Genomic_DNA"/>
</dbReference>
<evidence type="ECO:0000256" key="2">
    <source>
        <dbReference type="ARBA" id="ARBA00022857"/>
    </source>
</evidence>
<comment type="similarity">
    <text evidence="1">Belongs to the aldo/keto reductase family.</text>
</comment>
<dbReference type="InterPro" id="IPR020471">
    <property type="entry name" value="AKR"/>
</dbReference>
<evidence type="ECO:0000256" key="1">
    <source>
        <dbReference type="ARBA" id="ARBA00007905"/>
    </source>
</evidence>
<name>A0A2J6NL56_9LACO</name>
<evidence type="ECO:0000256" key="4">
    <source>
        <dbReference type="PIRSR" id="PIRSR000097-1"/>
    </source>
</evidence>